<evidence type="ECO:0000313" key="1">
    <source>
        <dbReference type="EMBL" id="GIX79507.1"/>
    </source>
</evidence>
<gene>
    <name evidence="1" type="ORF">CEXT_734721</name>
</gene>
<evidence type="ECO:0000313" key="2">
    <source>
        <dbReference type="Proteomes" id="UP001054945"/>
    </source>
</evidence>
<organism evidence="1 2">
    <name type="scientific">Caerostris extrusa</name>
    <name type="common">Bark spider</name>
    <name type="synonym">Caerostris bankana</name>
    <dbReference type="NCBI Taxonomy" id="172846"/>
    <lineage>
        <taxon>Eukaryota</taxon>
        <taxon>Metazoa</taxon>
        <taxon>Ecdysozoa</taxon>
        <taxon>Arthropoda</taxon>
        <taxon>Chelicerata</taxon>
        <taxon>Arachnida</taxon>
        <taxon>Araneae</taxon>
        <taxon>Araneomorphae</taxon>
        <taxon>Entelegynae</taxon>
        <taxon>Araneoidea</taxon>
        <taxon>Araneidae</taxon>
        <taxon>Caerostris</taxon>
    </lineage>
</organism>
<sequence length="113" mass="12290">MNSVGACTNKNLLRLSPIRYLDLQRSILSAAFGLGSPWRHFWLHCHEGEKNASNLCLSTYVSLVEQVGGANQGPSLLFTLDPPDPGIITRTKPLPHAAIFPFTGCRGSRVGMV</sequence>
<dbReference type="AlphaFoldDB" id="A0AAV4N3V7"/>
<dbReference type="Proteomes" id="UP001054945">
    <property type="component" value="Unassembled WGS sequence"/>
</dbReference>
<dbReference type="EMBL" id="BPLR01002946">
    <property type="protein sequence ID" value="GIX79507.1"/>
    <property type="molecule type" value="Genomic_DNA"/>
</dbReference>
<comment type="caution">
    <text evidence="1">The sequence shown here is derived from an EMBL/GenBank/DDBJ whole genome shotgun (WGS) entry which is preliminary data.</text>
</comment>
<proteinExistence type="predicted"/>
<protein>
    <submittedName>
        <fullName evidence="1">Uncharacterized protein</fullName>
    </submittedName>
</protein>
<accession>A0AAV4N3V7</accession>
<name>A0AAV4N3V7_CAEEX</name>
<reference evidence="1 2" key="1">
    <citation type="submission" date="2021-06" db="EMBL/GenBank/DDBJ databases">
        <title>Caerostris extrusa draft genome.</title>
        <authorList>
            <person name="Kono N."/>
            <person name="Arakawa K."/>
        </authorList>
    </citation>
    <scope>NUCLEOTIDE SEQUENCE [LARGE SCALE GENOMIC DNA]</scope>
</reference>
<keyword evidence="2" id="KW-1185">Reference proteome</keyword>